<comment type="caution">
    <text evidence="3">The sequence shown here is derived from an EMBL/GenBank/DDBJ whole genome shotgun (WGS) entry which is preliminary data.</text>
</comment>
<dbReference type="PANTHER" id="PTHR38590:SF1">
    <property type="entry name" value="BLL0828 PROTEIN"/>
    <property type="match status" value="1"/>
</dbReference>
<evidence type="ECO:0000259" key="2">
    <source>
        <dbReference type="Pfam" id="PF04480"/>
    </source>
</evidence>
<dbReference type="GO" id="GO:0004519">
    <property type="term" value="F:endonuclease activity"/>
    <property type="evidence" value="ECO:0007669"/>
    <property type="project" value="UniProtKB-KW"/>
</dbReference>
<organism evidence="3 4">
    <name type="scientific">Nostoc cf. edaphicum LEGE 07299</name>
    <dbReference type="NCBI Taxonomy" id="2777974"/>
    <lineage>
        <taxon>Bacteria</taxon>
        <taxon>Bacillati</taxon>
        <taxon>Cyanobacteriota</taxon>
        <taxon>Cyanophyceae</taxon>
        <taxon>Nostocales</taxon>
        <taxon>Nostocaceae</taxon>
        <taxon>Nostoc</taxon>
    </lineage>
</organism>
<name>A0ABR9U293_9NOSO</name>
<dbReference type="PANTHER" id="PTHR38590">
    <property type="entry name" value="BLL0828 PROTEIN"/>
    <property type="match status" value="1"/>
</dbReference>
<dbReference type="SUPFAM" id="SSF52980">
    <property type="entry name" value="Restriction endonuclease-like"/>
    <property type="match status" value="1"/>
</dbReference>
<keyword evidence="3" id="KW-0255">Endonuclease</keyword>
<dbReference type="Pfam" id="PF04480">
    <property type="entry name" value="DUF559"/>
    <property type="match status" value="1"/>
</dbReference>
<keyword evidence="3" id="KW-0540">Nuclease</keyword>
<proteinExistence type="predicted"/>
<dbReference type="EMBL" id="JADEXF010000520">
    <property type="protein sequence ID" value="MBE9106385.1"/>
    <property type="molecule type" value="Genomic_DNA"/>
</dbReference>
<dbReference type="Proteomes" id="UP000647836">
    <property type="component" value="Unassembled WGS sequence"/>
</dbReference>
<feature type="region of interest" description="Disordered" evidence="1">
    <location>
        <begin position="113"/>
        <end position="137"/>
    </location>
</feature>
<dbReference type="InterPro" id="IPR011335">
    <property type="entry name" value="Restrct_endonuc-II-like"/>
</dbReference>
<dbReference type="Gene3D" id="3.40.960.10">
    <property type="entry name" value="VSR Endonuclease"/>
    <property type="match status" value="1"/>
</dbReference>
<dbReference type="InterPro" id="IPR007569">
    <property type="entry name" value="DUF559"/>
</dbReference>
<keyword evidence="4" id="KW-1185">Reference proteome</keyword>
<dbReference type="InterPro" id="IPR047216">
    <property type="entry name" value="Endonuclease_DUF559_bact"/>
</dbReference>
<evidence type="ECO:0000313" key="4">
    <source>
        <dbReference type="Proteomes" id="UP000647836"/>
    </source>
</evidence>
<evidence type="ECO:0000256" key="1">
    <source>
        <dbReference type="SAM" id="MobiDB-lite"/>
    </source>
</evidence>
<sequence length="137" mass="15605">MKEVARQFRKEPTPSEAILWQALRNRKLEGRKFRRQQPIGCFIVDFFCAAERLIVEVDGAIHESQKILDQHRQELLESLGLRFVRVSSELVETNLPATLEIICHAFILDSPHPPAPSPKLGEGEQFYPSPRMGEGQG</sequence>
<accession>A0ABR9U293</accession>
<feature type="domain" description="DUF559" evidence="2">
    <location>
        <begin position="2"/>
        <end position="104"/>
    </location>
</feature>
<evidence type="ECO:0000313" key="3">
    <source>
        <dbReference type="EMBL" id="MBE9106385.1"/>
    </source>
</evidence>
<dbReference type="CDD" id="cd01038">
    <property type="entry name" value="Endonuclease_DUF559"/>
    <property type="match status" value="1"/>
</dbReference>
<protein>
    <submittedName>
        <fullName evidence="3">Endonuclease domain-containing protein</fullName>
    </submittedName>
</protein>
<reference evidence="3 4" key="1">
    <citation type="submission" date="2020-10" db="EMBL/GenBank/DDBJ databases">
        <authorList>
            <person name="Castelo-Branco R."/>
            <person name="Eusebio N."/>
            <person name="Adriana R."/>
            <person name="Vieira A."/>
            <person name="Brugerolle De Fraissinette N."/>
            <person name="Rezende De Castro R."/>
            <person name="Schneider M.P."/>
            <person name="Vasconcelos V."/>
            <person name="Leao P.N."/>
        </authorList>
    </citation>
    <scope>NUCLEOTIDE SEQUENCE [LARGE SCALE GENOMIC DNA]</scope>
    <source>
        <strain evidence="3 4">LEGE 07299</strain>
    </source>
</reference>
<keyword evidence="3" id="KW-0378">Hydrolase</keyword>
<gene>
    <name evidence="3" type="ORF">IQ229_16005</name>
</gene>